<feature type="compositionally biased region" description="Basic residues" evidence="1">
    <location>
        <begin position="294"/>
        <end position="304"/>
    </location>
</feature>
<comment type="caution">
    <text evidence="2">The sequence shown here is derived from an EMBL/GenBank/DDBJ whole genome shotgun (WGS) entry which is preliminary data.</text>
</comment>
<dbReference type="AlphaFoldDB" id="A0A2V3U6K4"/>
<feature type="compositionally biased region" description="Polar residues" evidence="1">
    <location>
        <begin position="53"/>
        <end position="66"/>
    </location>
</feature>
<evidence type="ECO:0000313" key="2">
    <source>
        <dbReference type="EMBL" id="PXW58802.1"/>
    </source>
</evidence>
<sequence length="304" mass="32500">MRRQSRPFVVEVKRTRKAPTNIWGSSSLFHDAEAPTKSAGVTSASLEGLFKKSPTQAPQQSGSTGSAPRVLPSLLAEESPVLERIAAADHRESDDAGNDDDVFAPRTAPRPARKISAKAPTGPETPAAREPSTEEHRPTTIRPSLAGLWDDPLSQEAFAERAKPDSIEDAAPAIGWPVKPAVDESVAPSEPKGASDLFTGQWPSEEAAPPSKAKPRRKAKASAPKAPKPSSAFALPLDNLGDDDSSGDDETLDTMDTALDIQPLGDAVPRREVSASVVRRRRNQATAALPPGQRWKRRLPSSLR</sequence>
<proteinExistence type="predicted"/>
<evidence type="ECO:0000313" key="3">
    <source>
        <dbReference type="Proteomes" id="UP000248021"/>
    </source>
</evidence>
<gene>
    <name evidence="2" type="ORF">C7450_105150</name>
</gene>
<organism evidence="2 3">
    <name type="scientific">Chelatococcus asaccharovorans</name>
    <dbReference type="NCBI Taxonomy" id="28210"/>
    <lineage>
        <taxon>Bacteria</taxon>
        <taxon>Pseudomonadati</taxon>
        <taxon>Pseudomonadota</taxon>
        <taxon>Alphaproteobacteria</taxon>
        <taxon>Hyphomicrobiales</taxon>
        <taxon>Chelatococcaceae</taxon>
        <taxon>Chelatococcus</taxon>
    </lineage>
</organism>
<evidence type="ECO:0000256" key="1">
    <source>
        <dbReference type="SAM" id="MobiDB-lite"/>
    </source>
</evidence>
<feature type="compositionally biased region" description="Acidic residues" evidence="1">
    <location>
        <begin position="240"/>
        <end position="253"/>
    </location>
</feature>
<dbReference type="Proteomes" id="UP000248021">
    <property type="component" value="Unassembled WGS sequence"/>
</dbReference>
<feature type="compositionally biased region" description="Low complexity" evidence="1">
    <location>
        <begin position="221"/>
        <end position="232"/>
    </location>
</feature>
<reference evidence="2 3" key="1">
    <citation type="submission" date="2018-05" db="EMBL/GenBank/DDBJ databases">
        <title>Genomic Encyclopedia of Type Strains, Phase IV (KMG-IV): sequencing the most valuable type-strain genomes for metagenomic binning, comparative biology and taxonomic classification.</title>
        <authorList>
            <person name="Goeker M."/>
        </authorList>
    </citation>
    <scope>NUCLEOTIDE SEQUENCE [LARGE SCALE GENOMIC DNA]</scope>
    <source>
        <strain evidence="2 3">DSM 6462</strain>
    </source>
</reference>
<protein>
    <submittedName>
        <fullName evidence="2">Uncharacterized protein</fullName>
    </submittedName>
</protein>
<keyword evidence="3" id="KW-1185">Reference proteome</keyword>
<dbReference type="EMBL" id="QJJK01000005">
    <property type="protein sequence ID" value="PXW58802.1"/>
    <property type="molecule type" value="Genomic_DNA"/>
</dbReference>
<accession>A0A2V3U6K4</accession>
<feature type="region of interest" description="Disordered" evidence="1">
    <location>
        <begin position="22"/>
        <end position="304"/>
    </location>
</feature>
<name>A0A2V3U6K4_9HYPH</name>